<dbReference type="InParanoid" id="A0A1I5KXK9"/>
<name>A0A1I5KXK9_9ACTN</name>
<dbReference type="STRING" id="1993.SAMN04489713_110170"/>
<evidence type="ECO:0000313" key="3">
    <source>
        <dbReference type="Proteomes" id="UP000183413"/>
    </source>
</evidence>
<accession>A0A1I5KXK9</accession>
<dbReference type="AlphaFoldDB" id="A0A1I5KXK9"/>
<evidence type="ECO:0000313" key="2">
    <source>
        <dbReference type="EMBL" id="SFO89653.1"/>
    </source>
</evidence>
<gene>
    <name evidence="2" type="ORF">SAMN04489713_110170</name>
</gene>
<sequence>MASEQVPETIIGPRWEARPDAPTEATDQQCPVEGV</sequence>
<proteinExistence type="predicted"/>
<dbReference type="Proteomes" id="UP000183413">
    <property type="component" value="Unassembled WGS sequence"/>
</dbReference>
<evidence type="ECO:0000256" key="1">
    <source>
        <dbReference type="SAM" id="MobiDB-lite"/>
    </source>
</evidence>
<organism evidence="2 3">
    <name type="scientific">Actinomadura madurae</name>
    <dbReference type="NCBI Taxonomy" id="1993"/>
    <lineage>
        <taxon>Bacteria</taxon>
        <taxon>Bacillati</taxon>
        <taxon>Actinomycetota</taxon>
        <taxon>Actinomycetes</taxon>
        <taxon>Streptosporangiales</taxon>
        <taxon>Thermomonosporaceae</taxon>
        <taxon>Actinomadura</taxon>
    </lineage>
</organism>
<dbReference type="EMBL" id="FOVH01000010">
    <property type="protein sequence ID" value="SFO89653.1"/>
    <property type="molecule type" value="Genomic_DNA"/>
</dbReference>
<keyword evidence="3" id="KW-1185">Reference proteome</keyword>
<feature type="region of interest" description="Disordered" evidence="1">
    <location>
        <begin position="1"/>
        <end position="35"/>
    </location>
</feature>
<reference evidence="2 3" key="1">
    <citation type="submission" date="2016-10" db="EMBL/GenBank/DDBJ databases">
        <authorList>
            <person name="de Groot N.N."/>
        </authorList>
    </citation>
    <scope>NUCLEOTIDE SEQUENCE [LARGE SCALE GENOMIC DNA]</scope>
    <source>
        <strain evidence="2 3">DSM 43067</strain>
    </source>
</reference>
<protein>
    <submittedName>
        <fullName evidence="2">Uncharacterized protein</fullName>
    </submittedName>
</protein>